<dbReference type="InterPro" id="IPR036051">
    <property type="entry name" value="KRAB_dom_sf"/>
</dbReference>
<dbReference type="PANTHER" id="PTHR23232:SF133">
    <property type="entry name" value="RIKEN CDNA 1700020N01 GENE"/>
    <property type="match status" value="1"/>
</dbReference>
<dbReference type="GO" id="GO:0006355">
    <property type="term" value="P:regulation of DNA-templated transcription"/>
    <property type="evidence" value="ECO:0007669"/>
    <property type="project" value="InterPro"/>
</dbReference>
<organism evidence="2">
    <name type="scientific">Castor canadensis</name>
    <name type="common">American beaver</name>
    <dbReference type="NCBI Taxonomy" id="51338"/>
    <lineage>
        <taxon>Eukaryota</taxon>
        <taxon>Metazoa</taxon>
        <taxon>Chordata</taxon>
        <taxon>Craniata</taxon>
        <taxon>Vertebrata</taxon>
        <taxon>Euteleostomi</taxon>
        <taxon>Mammalia</taxon>
        <taxon>Eutheria</taxon>
        <taxon>Euarchontoglires</taxon>
        <taxon>Glires</taxon>
        <taxon>Rodentia</taxon>
        <taxon>Castorimorpha</taxon>
        <taxon>Castoridae</taxon>
        <taxon>Castor</taxon>
    </lineage>
</organism>
<proteinExistence type="predicted"/>
<dbReference type="PROSITE" id="PS50805">
    <property type="entry name" value="KRAB"/>
    <property type="match status" value="1"/>
</dbReference>
<name>A0A8C0XIN9_CASCN</name>
<evidence type="ECO:0000313" key="2">
    <source>
        <dbReference type="Ensembl" id="ENSCCNP00000027815.1"/>
    </source>
</evidence>
<sequence>MSAAGTQLMDSTQGSVTFEDIAIYFTQEEWEFLDEAKKLLHLDVMQENFALAISLDCEHRREDEETSVSITVQRNP</sequence>
<dbReference type="PANTHER" id="PTHR23232">
    <property type="entry name" value="KRAB DOMAIN C2H2 ZINC FINGER"/>
    <property type="match status" value="1"/>
</dbReference>
<feature type="domain" description="KRAB" evidence="1">
    <location>
        <begin position="16"/>
        <end position="76"/>
    </location>
</feature>
<dbReference type="CDD" id="cd07765">
    <property type="entry name" value="KRAB_A-box"/>
    <property type="match status" value="1"/>
</dbReference>
<dbReference type="Pfam" id="PF01352">
    <property type="entry name" value="KRAB"/>
    <property type="match status" value="1"/>
</dbReference>
<dbReference type="Gene3D" id="6.10.140.140">
    <property type="match status" value="1"/>
</dbReference>
<dbReference type="SUPFAM" id="SSF109640">
    <property type="entry name" value="KRAB domain (Kruppel-associated box)"/>
    <property type="match status" value="1"/>
</dbReference>
<protein>
    <recommendedName>
        <fullName evidence="1">KRAB domain-containing protein</fullName>
    </recommendedName>
</protein>
<dbReference type="InterPro" id="IPR050169">
    <property type="entry name" value="Krueppel_C2H2_ZnF"/>
</dbReference>
<dbReference type="SMART" id="SM00349">
    <property type="entry name" value="KRAB"/>
    <property type="match status" value="1"/>
</dbReference>
<reference evidence="2" key="1">
    <citation type="submission" date="2023-09" db="UniProtKB">
        <authorList>
            <consortium name="Ensembl"/>
        </authorList>
    </citation>
    <scope>IDENTIFICATION</scope>
</reference>
<dbReference type="AlphaFoldDB" id="A0A8C0XIN9"/>
<evidence type="ECO:0000259" key="1">
    <source>
        <dbReference type="PROSITE" id="PS50805"/>
    </source>
</evidence>
<accession>A0A8C0XIN9</accession>
<dbReference type="Ensembl" id="ENSCCNT00000035177.1">
    <property type="protein sequence ID" value="ENSCCNP00000027815.1"/>
    <property type="gene ID" value="ENSCCNG00000026863.1"/>
</dbReference>
<dbReference type="InterPro" id="IPR001909">
    <property type="entry name" value="KRAB"/>
</dbReference>